<reference evidence="4" key="1">
    <citation type="journal article" date="2019" name="Int. J. Syst. Evol. Microbiol.">
        <title>The Global Catalogue of Microorganisms (GCM) 10K type strain sequencing project: providing services to taxonomists for standard genome sequencing and annotation.</title>
        <authorList>
            <consortium name="The Broad Institute Genomics Platform"/>
            <consortium name="The Broad Institute Genome Sequencing Center for Infectious Disease"/>
            <person name="Wu L."/>
            <person name="Ma J."/>
        </authorList>
    </citation>
    <scope>NUCLEOTIDE SEQUENCE [LARGE SCALE GENOMIC DNA]</scope>
    <source>
        <strain evidence="4">KCTC 52366</strain>
    </source>
</reference>
<organism evidence="3 4">
    <name type="scientific">Psychromarinibacter halotolerans</name>
    <dbReference type="NCBI Taxonomy" id="1775175"/>
    <lineage>
        <taxon>Bacteria</taxon>
        <taxon>Pseudomonadati</taxon>
        <taxon>Pseudomonadota</taxon>
        <taxon>Alphaproteobacteria</taxon>
        <taxon>Rhodobacterales</taxon>
        <taxon>Paracoccaceae</taxon>
        <taxon>Psychromarinibacter</taxon>
    </lineage>
</organism>
<proteinExistence type="predicted"/>
<evidence type="ECO:0000256" key="1">
    <source>
        <dbReference type="SAM" id="Phobius"/>
    </source>
</evidence>
<keyword evidence="1" id="KW-1133">Transmembrane helix</keyword>
<keyword evidence="1" id="KW-0472">Membrane</keyword>
<evidence type="ECO:0000313" key="4">
    <source>
        <dbReference type="Proteomes" id="UP001595632"/>
    </source>
</evidence>
<dbReference type="PROSITE" id="PS50885">
    <property type="entry name" value="HAMP"/>
    <property type="match status" value="1"/>
</dbReference>
<dbReference type="Gene3D" id="6.10.340.10">
    <property type="match status" value="1"/>
</dbReference>
<name>A0ABV7GPN3_9RHOB</name>
<feature type="domain" description="HAMP" evidence="2">
    <location>
        <begin position="281"/>
        <end position="333"/>
    </location>
</feature>
<sequence>MILIWVLLSGRIDDVENNLQDTHAVRGAQAFQMVLTTAIEREWRSLEAVADQLGNAVPSNIRTIVDAVPNAGGRITWAGLAEPSGVIVHGSDRIREGEDVSGRRWFREGLRGPNVGNVYTPGGEGGDEAESRVNLSMPVYRDDGSLRGVMIYSMRMDSLIGYAQDIATDLNMDVFVFDRSGDMIMESRKDGSAPLDMGLIGPALSLNLPTLRSSNDPKQSAAMAILPDLVQGDMPSFGWKLVVRVPTDAAGGHVASSLSPLVPVLGLLMLSLLLLVAFYANHFLRPVGQLAKVAEALAKGETIYPTDEHSSQETAVLSHSLAIIQSKLDERSRRNAREEKRLEEALNAPRKRHWAA</sequence>
<dbReference type="Gene3D" id="3.30.450.20">
    <property type="entry name" value="PAS domain"/>
    <property type="match status" value="1"/>
</dbReference>
<feature type="transmembrane region" description="Helical" evidence="1">
    <location>
        <begin position="261"/>
        <end position="280"/>
    </location>
</feature>
<dbReference type="RefSeq" id="WP_379559724.1">
    <property type="nucleotide sequence ID" value="NZ_JBHRTB010000001.1"/>
</dbReference>
<dbReference type="InterPro" id="IPR003660">
    <property type="entry name" value="HAMP_dom"/>
</dbReference>
<gene>
    <name evidence="3" type="ORF">ACFOGP_00085</name>
</gene>
<dbReference type="EMBL" id="JBHRTB010000001">
    <property type="protein sequence ID" value="MFC3141087.1"/>
    <property type="molecule type" value="Genomic_DNA"/>
</dbReference>
<dbReference type="Proteomes" id="UP001595632">
    <property type="component" value="Unassembled WGS sequence"/>
</dbReference>
<evidence type="ECO:0000259" key="2">
    <source>
        <dbReference type="PROSITE" id="PS50885"/>
    </source>
</evidence>
<keyword evidence="1" id="KW-0812">Transmembrane</keyword>
<protein>
    <submittedName>
        <fullName evidence="3">Cache domain-containing protein</fullName>
    </submittedName>
</protein>
<accession>A0ABV7GPN3</accession>
<evidence type="ECO:0000313" key="3">
    <source>
        <dbReference type="EMBL" id="MFC3141087.1"/>
    </source>
</evidence>
<comment type="caution">
    <text evidence="3">The sequence shown here is derived from an EMBL/GenBank/DDBJ whole genome shotgun (WGS) entry which is preliminary data.</text>
</comment>
<keyword evidence="4" id="KW-1185">Reference proteome</keyword>